<proteinExistence type="predicted"/>
<sequence length="80" mass="9317">MQGFVAFLERVHIGEIEEAVVTQKQSKKWVSSRQKKLYEYNILTLQTSIIIQDALKEEPRVSVSELESRFKGYKQASELQ</sequence>
<dbReference type="EMBL" id="CAMKVN010002179">
    <property type="protein sequence ID" value="CAI2179927.1"/>
    <property type="molecule type" value="Genomic_DNA"/>
</dbReference>
<reference evidence="1" key="1">
    <citation type="submission" date="2022-08" db="EMBL/GenBank/DDBJ databases">
        <authorList>
            <person name="Kallberg Y."/>
            <person name="Tangrot J."/>
            <person name="Rosling A."/>
        </authorList>
    </citation>
    <scope>NUCLEOTIDE SEQUENCE</scope>
    <source>
        <strain evidence="1">Wild A</strain>
    </source>
</reference>
<dbReference type="Proteomes" id="UP001153678">
    <property type="component" value="Unassembled WGS sequence"/>
</dbReference>
<keyword evidence="2" id="KW-1185">Reference proteome</keyword>
<protein>
    <submittedName>
        <fullName evidence="1">19395_t:CDS:1</fullName>
    </submittedName>
</protein>
<gene>
    <name evidence="1" type="ORF">FWILDA_LOCUS9331</name>
</gene>
<organism evidence="1 2">
    <name type="scientific">Funneliformis geosporum</name>
    <dbReference type="NCBI Taxonomy" id="1117311"/>
    <lineage>
        <taxon>Eukaryota</taxon>
        <taxon>Fungi</taxon>
        <taxon>Fungi incertae sedis</taxon>
        <taxon>Mucoromycota</taxon>
        <taxon>Glomeromycotina</taxon>
        <taxon>Glomeromycetes</taxon>
        <taxon>Glomerales</taxon>
        <taxon>Glomeraceae</taxon>
        <taxon>Funneliformis</taxon>
    </lineage>
</organism>
<evidence type="ECO:0000313" key="2">
    <source>
        <dbReference type="Proteomes" id="UP001153678"/>
    </source>
</evidence>
<evidence type="ECO:0000313" key="1">
    <source>
        <dbReference type="EMBL" id="CAI2179927.1"/>
    </source>
</evidence>
<accession>A0A9W4SSR7</accession>
<name>A0A9W4SSR7_9GLOM</name>
<comment type="caution">
    <text evidence="1">The sequence shown here is derived from an EMBL/GenBank/DDBJ whole genome shotgun (WGS) entry which is preliminary data.</text>
</comment>
<dbReference type="AlphaFoldDB" id="A0A9W4SSR7"/>